<keyword evidence="5" id="KW-0812">Transmembrane</keyword>
<feature type="domain" description="TamA POTRA" evidence="14">
    <location>
        <begin position="30"/>
        <end position="103"/>
    </location>
</feature>
<evidence type="ECO:0000256" key="11">
    <source>
        <dbReference type="SAM" id="SignalP"/>
    </source>
</evidence>
<organism evidence="15 17">
    <name type="scientific">Shewanella marisflavi</name>
    <dbReference type="NCBI Taxonomy" id="260364"/>
    <lineage>
        <taxon>Bacteria</taxon>
        <taxon>Pseudomonadati</taxon>
        <taxon>Pseudomonadota</taxon>
        <taxon>Gammaproteobacteria</taxon>
        <taxon>Alteromonadales</taxon>
        <taxon>Shewanellaceae</taxon>
        <taxon>Shewanella</taxon>
    </lineage>
</organism>
<dbReference type="KEGG" id="smav:CFF01_08370"/>
<evidence type="ECO:0000313" key="17">
    <source>
        <dbReference type="Proteomes" id="UP000198233"/>
    </source>
</evidence>
<evidence type="ECO:0000259" key="12">
    <source>
        <dbReference type="Pfam" id="PF01103"/>
    </source>
</evidence>
<feature type="domain" description="Bacterial surface antigen (D15)" evidence="12">
    <location>
        <begin position="362"/>
        <end position="611"/>
    </location>
</feature>
<dbReference type="GO" id="GO:0097347">
    <property type="term" value="C:TAM protein secretion complex"/>
    <property type="evidence" value="ECO:0007669"/>
    <property type="project" value="TreeGrafter"/>
</dbReference>
<feature type="domain" description="POTRA" evidence="13">
    <location>
        <begin position="113"/>
        <end position="184"/>
    </location>
</feature>
<evidence type="ECO:0000256" key="8">
    <source>
        <dbReference type="ARBA" id="ARBA00023237"/>
    </source>
</evidence>
<evidence type="ECO:0000256" key="2">
    <source>
        <dbReference type="ARBA" id="ARBA00010248"/>
    </source>
</evidence>
<reference evidence="16 18" key="2">
    <citation type="submission" date="2019-06" db="EMBL/GenBank/DDBJ databases">
        <title>Complete genome of Shewanella marisflavi ECSMB14101, a mussel settlement-inducing bacterium isolated from East China Sea.</title>
        <authorList>
            <person name="Yang J."/>
            <person name="Liang X."/>
            <person name="Chang R."/>
            <person name="Peng L."/>
        </authorList>
    </citation>
    <scope>NUCLEOTIDE SEQUENCE [LARGE SCALE GENOMIC DNA]</scope>
    <source>
        <strain evidence="16 18">ECSMB14101</strain>
    </source>
</reference>
<feature type="signal peptide" evidence="11">
    <location>
        <begin position="1"/>
        <end position="25"/>
    </location>
</feature>
<dbReference type="InterPro" id="IPR039910">
    <property type="entry name" value="D15-like"/>
</dbReference>
<comment type="subcellular location">
    <subcellularLocation>
        <location evidence="1">Cell outer membrane</location>
    </subcellularLocation>
</comment>
<evidence type="ECO:0000256" key="7">
    <source>
        <dbReference type="ARBA" id="ARBA00023136"/>
    </source>
</evidence>
<evidence type="ECO:0000259" key="14">
    <source>
        <dbReference type="Pfam" id="PF17243"/>
    </source>
</evidence>
<dbReference type="PANTHER" id="PTHR12815:SF47">
    <property type="entry name" value="TRANSLOCATION AND ASSEMBLY MODULE SUBUNIT TAMA"/>
    <property type="match status" value="1"/>
</dbReference>
<evidence type="ECO:0000256" key="3">
    <source>
        <dbReference type="ARBA" id="ARBA00015419"/>
    </source>
</evidence>
<dbReference type="Pfam" id="PF01103">
    <property type="entry name" value="Omp85"/>
    <property type="match status" value="1"/>
</dbReference>
<evidence type="ECO:0000313" key="16">
    <source>
        <dbReference type="EMBL" id="QDF77211.1"/>
    </source>
</evidence>
<dbReference type="PANTHER" id="PTHR12815">
    <property type="entry name" value="SORTING AND ASSEMBLY MACHINERY SAMM50 PROTEIN FAMILY MEMBER"/>
    <property type="match status" value="1"/>
</dbReference>
<dbReference type="EMBL" id="CP041153">
    <property type="protein sequence ID" value="QDF77211.1"/>
    <property type="molecule type" value="Genomic_DNA"/>
</dbReference>
<evidence type="ECO:0000256" key="5">
    <source>
        <dbReference type="ARBA" id="ARBA00022692"/>
    </source>
</evidence>
<dbReference type="Proteomes" id="UP000198233">
    <property type="component" value="Chromosome"/>
</dbReference>
<proteinExistence type="inferred from homology"/>
<sequence>MSSSLSRLLLLTLLSLSLGTSTAWADKWLKVEISGADEALTRNITAHLGTIPNSEVQRRAFIFNAEENIEAALHSMGYYKAKIEPQLDSPENAPWTLRLAITPGEPTLIQWIDIRLSGEILDDEVIDRWLKQITIKPGDQLNHGDYESIKSQLLTYALARGYFEGKYVTNQIVVNRDLNSAQISLHYDSGPRYRIGEVHFNGHDLVPGFLDQLIPFEANSRYSTGKLGALNRELVDTGYFNNIKVLPQLDKIADDRVPIRVELSPRPTHSIELGVGADIGNSIDNKVDPRIRATWRMPQINRYGHSQETSIEWSPDTPKFLTTYTIPMSHPLDDQLKLRIGLLRDKYGVTQVYDPDKRDYRNTGELESVKKLIGVVRQKQFGNQWIFTYSLDAINERYTQSDIDYKPDLFLFGTSLSQTIRGDNSLDPKSGYYQSYSMEYAEPELGSDLRLGRIQAKFKWIDTFFGKHRFVSRLDLGANLVKKEDLPLVPPSLRYFAGGDQSIRGYSYQELGPYIDYIDTEEQLARMVVGGQYLLVGSLEYQYYLTPTWRLGTFIDAGNAFDDTQFDPIVSVGGGVHWISPIGPIKLDLGVGLNETETVDRSWRIHFTMGAEI</sequence>
<dbReference type="Pfam" id="PF07244">
    <property type="entry name" value="POTRA"/>
    <property type="match status" value="1"/>
</dbReference>
<keyword evidence="18" id="KW-1185">Reference proteome</keyword>
<evidence type="ECO:0000256" key="6">
    <source>
        <dbReference type="ARBA" id="ARBA00022729"/>
    </source>
</evidence>
<dbReference type="InterPro" id="IPR010827">
    <property type="entry name" value="BamA/TamA_POTRA"/>
</dbReference>
<keyword evidence="8" id="KW-0998">Cell outer membrane</keyword>
<accession>A0AAC9XQ37</accession>
<dbReference type="InterPro" id="IPR000184">
    <property type="entry name" value="Bac_surfAg_D15"/>
</dbReference>
<keyword evidence="6 11" id="KW-0732">Signal</keyword>
<gene>
    <name evidence="15" type="ORF">CFF01_08370</name>
    <name evidence="16" type="ORF">FGA12_08090</name>
</gene>
<evidence type="ECO:0000313" key="15">
    <source>
        <dbReference type="EMBL" id="ASJ98620.1"/>
    </source>
</evidence>
<dbReference type="Proteomes" id="UP000318758">
    <property type="component" value="Chromosome"/>
</dbReference>
<keyword evidence="7" id="KW-0472">Membrane</keyword>
<dbReference type="Gene3D" id="2.40.160.50">
    <property type="entry name" value="membrane protein fhac: a member of the omp85/tpsb transporter family"/>
    <property type="match status" value="1"/>
</dbReference>
<dbReference type="Gene3D" id="3.10.20.310">
    <property type="entry name" value="membrane protein fhac"/>
    <property type="match status" value="3"/>
</dbReference>
<comment type="similarity">
    <text evidence="2">Belongs to the TamA family.</text>
</comment>
<reference evidence="15 17" key="1">
    <citation type="submission" date="2017-06" db="EMBL/GenBank/DDBJ databases">
        <title>Complete genome sequence of Shewanella marisflavi EP1 associated with anaerobic 2,4-dinitrotoluene reduction and salt tolerance.</title>
        <authorList>
            <person name="Huang J."/>
        </authorList>
    </citation>
    <scope>NUCLEOTIDE SEQUENCE [LARGE SCALE GENOMIC DNA]</scope>
    <source>
        <strain evidence="15 17">EP1</strain>
    </source>
</reference>
<evidence type="ECO:0000256" key="10">
    <source>
        <dbReference type="ARBA" id="ARBA00093548"/>
    </source>
</evidence>
<evidence type="ECO:0000256" key="9">
    <source>
        <dbReference type="ARBA" id="ARBA00033063"/>
    </source>
</evidence>
<dbReference type="GO" id="GO:0009279">
    <property type="term" value="C:cell outer membrane"/>
    <property type="evidence" value="ECO:0007669"/>
    <property type="project" value="UniProtKB-SubCell"/>
</dbReference>
<feature type="chain" id="PRO_5042156951" description="Translocation and assembly module subunit TamA" evidence="11">
    <location>
        <begin position="26"/>
        <end position="613"/>
    </location>
</feature>
<comment type="subunit">
    <text evidence="10">Interacts with TamB to form the translocation and assembly module (TAM).</text>
</comment>
<dbReference type="Pfam" id="PF17243">
    <property type="entry name" value="POTRA_TamA_1"/>
    <property type="match status" value="1"/>
</dbReference>
<evidence type="ECO:0000256" key="1">
    <source>
        <dbReference type="ARBA" id="ARBA00004442"/>
    </source>
</evidence>
<keyword evidence="4" id="KW-1134">Transmembrane beta strand</keyword>
<dbReference type="InterPro" id="IPR035243">
    <property type="entry name" value="TamA_POTRA_Dom_1"/>
</dbReference>
<name>A0AAC9XQ37_9GAMM</name>
<evidence type="ECO:0000256" key="4">
    <source>
        <dbReference type="ARBA" id="ARBA00022452"/>
    </source>
</evidence>
<dbReference type="GO" id="GO:0009306">
    <property type="term" value="P:protein secretion"/>
    <property type="evidence" value="ECO:0007669"/>
    <property type="project" value="TreeGrafter"/>
</dbReference>
<dbReference type="EMBL" id="CP022272">
    <property type="protein sequence ID" value="ASJ98620.1"/>
    <property type="molecule type" value="Genomic_DNA"/>
</dbReference>
<dbReference type="AlphaFoldDB" id="A0AAC9XQ37"/>
<evidence type="ECO:0000313" key="18">
    <source>
        <dbReference type="Proteomes" id="UP000318758"/>
    </source>
</evidence>
<evidence type="ECO:0000259" key="13">
    <source>
        <dbReference type="Pfam" id="PF07244"/>
    </source>
</evidence>
<protein>
    <recommendedName>
        <fullName evidence="3">Translocation and assembly module subunit TamA</fullName>
    </recommendedName>
    <alternativeName>
        <fullName evidence="9">Autotransporter assembly factor TamA</fullName>
    </alternativeName>
</protein>